<organism evidence="3 4">
    <name type="scientific">Meganyctiphanes norvegica</name>
    <name type="common">Northern krill</name>
    <name type="synonym">Thysanopoda norvegica</name>
    <dbReference type="NCBI Taxonomy" id="48144"/>
    <lineage>
        <taxon>Eukaryota</taxon>
        <taxon>Metazoa</taxon>
        <taxon>Ecdysozoa</taxon>
        <taxon>Arthropoda</taxon>
        <taxon>Crustacea</taxon>
        <taxon>Multicrustacea</taxon>
        <taxon>Malacostraca</taxon>
        <taxon>Eumalacostraca</taxon>
        <taxon>Eucarida</taxon>
        <taxon>Euphausiacea</taxon>
        <taxon>Euphausiidae</taxon>
        <taxon>Meganyctiphanes</taxon>
    </lineage>
</organism>
<dbReference type="InterPro" id="IPR036179">
    <property type="entry name" value="Ig-like_dom_sf"/>
</dbReference>
<accession>A0AAV2QVP8</accession>
<keyword evidence="4" id="KW-1185">Reference proteome</keyword>
<feature type="chain" id="PRO_5043988084" description="Ig-like domain-containing protein" evidence="1">
    <location>
        <begin position="22"/>
        <end position="360"/>
    </location>
</feature>
<feature type="non-terminal residue" evidence="3">
    <location>
        <position position="360"/>
    </location>
</feature>
<evidence type="ECO:0000313" key="3">
    <source>
        <dbReference type="EMBL" id="CAL4098390.1"/>
    </source>
</evidence>
<protein>
    <recommendedName>
        <fullName evidence="2">Ig-like domain-containing protein</fullName>
    </recommendedName>
</protein>
<evidence type="ECO:0000256" key="1">
    <source>
        <dbReference type="SAM" id="SignalP"/>
    </source>
</evidence>
<reference evidence="3 4" key="1">
    <citation type="submission" date="2024-05" db="EMBL/GenBank/DDBJ databases">
        <authorList>
            <person name="Wallberg A."/>
        </authorList>
    </citation>
    <scope>NUCLEOTIDE SEQUENCE [LARGE SCALE GENOMIC DNA]</scope>
</reference>
<dbReference type="Gene3D" id="2.60.40.10">
    <property type="entry name" value="Immunoglobulins"/>
    <property type="match status" value="1"/>
</dbReference>
<name>A0AAV2QVP8_MEGNR</name>
<proteinExistence type="predicted"/>
<dbReference type="SUPFAM" id="SSF53300">
    <property type="entry name" value="vWA-like"/>
    <property type="match status" value="1"/>
</dbReference>
<gene>
    <name evidence="3" type="ORF">MNOR_LOCUS16215</name>
</gene>
<dbReference type="AlphaFoldDB" id="A0AAV2QVP8"/>
<feature type="signal peptide" evidence="1">
    <location>
        <begin position="1"/>
        <end position="21"/>
    </location>
</feature>
<dbReference type="Pfam" id="PF13927">
    <property type="entry name" value="Ig_3"/>
    <property type="match status" value="1"/>
</dbReference>
<evidence type="ECO:0000313" key="4">
    <source>
        <dbReference type="Proteomes" id="UP001497623"/>
    </source>
</evidence>
<keyword evidence="1" id="KW-0732">Signal</keyword>
<dbReference type="CDD" id="cd00096">
    <property type="entry name" value="Ig"/>
    <property type="match status" value="1"/>
</dbReference>
<dbReference type="SUPFAM" id="SSF48726">
    <property type="entry name" value="Immunoglobulin"/>
    <property type="match status" value="1"/>
</dbReference>
<dbReference type="GO" id="GO:0032991">
    <property type="term" value="C:protein-containing complex"/>
    <property type="evidence" value="ECO:0007669"/>
    <property type="project" value="UniProtKB-ARBA"/>
</dbReference>
<dbReference type="EMBL" id="CAXKWB010010539">
    <property type="protein sequence ID" value="CAL4098390.1"/>
    <property type="molecule type" value="Genomic_DNA"/>
</dbReference>
<feature type="domain" description="Ig-like" evidence="2">
    <location>
        <begin position="48"/>
        <end position="137"/>
    </location>
</feature>
<evidence type="ECO:0000259" key="2">
    <source>
        <dbReference type="PROSITE" id="PS50835"/>
    </source>
</evidence>
<dbReference type="InterPro" id="IPR007110">
    <property type="entry name" value="Ig-like_dom"/>
</dbReference>
<sequence>MAATRLTAAAVLAIAITLTHASVSFMDHNEARQGTFSFKVKRTTPVPPRLSSLEDTVNLEEGQTGFVLECNLDVGDDPIAYRWLKNHKWVTGALGYAYRSHRKLHLALHAVKREHAGTYICEAANEAGVHSHAINIVVDSSNMKPSVINKELPRTDEVLSDMAASMSDVLAEGGCKCDTMFLVHFAPDADAPPETVAAQANLVYTIGESIVSDSARVSVMTYSDSLEQKLPFGKGTNHCALRDAFKGPFTHKRWATHIRPVLREAFKRFKKSKSECKILFLPLFGYAQGLNSKISDQDILEAQSLKKLGVKLFVLEVTKEPVEDVSKIASQRGDGKPYHWRLPQHIWPTIVMYMKYMTEG</sequence>
<dbReference type="Proteomes" id="UP001497623">
    <property type="component" value="Unassembled WGS sequence"/>
</dbReference>
<dbReference type="InterPro" id="IPR013783">
    <property type="entry name" value="Ig-like_fold"/>
</dbReference>
<comment type="caution">
    <text evidence="3">The sequence shown here is derived from an EMBL/GenBank/DDBJ whole genome shotgun (WGS) entry which is preliminary data.</text>
</comment>
<dbReference type="PROSITE" id="PS50835">
    <property type="entry name" value="IG_LIKE"/>
    <property type="match status" value="1"/>
</dbReference>
<dbReference type="Gene3D" id="3.40.50.410">
    <property type="entry name" value="von Willebrand factor, type A domain"/>
    <property type="match status" value="1"/>
</dbReference>
<dbReference type="InterPro" id="IPR036465">
    <property type="entry name" value="vWFA_dom_sf"/>
</dbReference>